<dbReference type="InterPro" id="IPR023214">
    <property type="entry name" value="HAD_sf"/>
</dbReference>
<proteinExistence type="predicted"/>
<dbReference type="RefSeq" id="WP_163344338.1">
    <property type="nucleotide sequence ID" value="NZ_CP048409.1"/>
</dbReference>
<dbReference type="Pfam" id="PF12710">
    <property type="entry name" value="HAD"/>
    <property type="match status" value="1"/>
</dbReference>
<dbReference type="EMBL" id="CP048409">
    <property type="protein sequence ID" value="QIA06405.1"/>
    <property type="molecule type" value="Genomic_DNA"/>
</dbReference>
<keyword evidence="1" id="KW-0378">Hydrolase</keyword>
<accession>A0A6C0R9N9</accession>
<dbReference type="GO" id="GO:0016787">
    <property type="term" value="F:hydrolase activity"/>
    <property type="evidence" value="ECO:0007669"/>
    <property type="project" value="UniProtKB-KW"/>
</dbReference>
<evidence type="ECO:0000313" key="1">
    <source>
        <dbReference type="EMBL" id="QIA06405.1"/>
    </source>
</evidence>
<dbReference type="InterPro" id="IPR036412">
    <property type="entry name" value="HAD-like_sf"/>
</dbReference>
<gene>
    <name evidence="1" type="ORF">G0Q07_01070</name>
</gene>
<evidence type="ECO:0000313" key="2">
    <source>
        <dbReference type="Proteomes" id="UP000474630"/>
    </source>
</evidence>
<name>A0A6C0R9N9_9BACT</name>
<dbReference type="AlphaFoldDB" id="A0A6C0R9N9"/>
<dbReference type="Gene3D" id="3.40.50.1000">
    <property type="entry name" value="HAD superfamily/HAD-like"/>
    <property type="match status" value="1"/>
</dbReference>
<organism evidence="1 2">
    <name type="scientific">Draconibacterium halophilum</name>
    <dbReference type="NCBI Taxonomy" id="2706887"/>
    <lineage>
        <taxon>Bacteria</taxon>
        <taxon>Pseudomonadati</taxon>
        <taxon>Bacteroidota</taxon>
        <taxon>Bacteroidia</taxon>
        <taxon>Marinilabiliales</taxon>
        <taxon>Prolixibacteraceae</taxon>
        <taxon>Draconibacterium</taxon>
    </lineage>
</organism>
<keyword evidence="2" id="KW-1185">Reference proteome</keyword>
<sequence length="325" mass="36993">MMHRNLFLLLALLLTQCTITTKESSKTEVLPLWNDGAVKTAITEFVSNVTDTTSADFVAVTDRIAVFDNDGTLWCEKPVCIPVELELAYVKREYPKRPEWEQNKFFSGLAGDNLSVLEDYSTEEIINKIFDAQQGMKEEDYKDFVYKTLSQVKHRKFNRPLKEMTYSPMVQLVHYLQNNNFSVYIVTGGEITSVRTISEEIYDIPKENVVGTSVLLEYVSDENGAYLVRTAEMNSNNNKAVKPTNIELHIGRKPIFAAGNSDGDYQMMEYTLSGDKPSMAILVHHNDEAREFDYMHGSEMAIADAAEKGWHVVSMKDDFKEIFAE</sequence>
<reference evidence="1 2" key="1">
    <citation type="submission" date="2020-02" db="EMBL/GenBank/DDBJ databases">
        <title>Genome sequencing for Draconibacterium sp. strain M1.</title>
        <authorList>
            <person name="Park S.-J."/>
        </authorList>
    </citation>
    <scope>NUCLEOTIDE SEQUENCE [LARGE SCALE GENOMIC DNA]</scope>
    <source>
        <strain evidence="1 2">M1</strain>
    </source>
</reference>
<protein>
    <submittedName>
        <fullName evidence="1">Haloacid dehalogenase-like hydrolase</fullName>
    </submittedName>
</protein>
<dbReference type="SUPFAM" id="SSF56784">
    <property type="entry name" value="HAD-like"/>
    <property type="match status" value="1"/>
</dbReference>
<dbReference type="Proteomes" id="UP000474630">
    <property type="component" value="Chromosome"/>
</dbReference>
<dbReference type="KEGG" id="drc:G0Q07_01070"/>